<protein>
    <recommendedName>
        <fullName evidence="1">Internal virion protein gp14</fullName>
    </recommendedName>
</protein>
<keyword evidence="1" id="KW-1033">Host cell outer membrane</keyword>
<dbReference type="EMBL" id="MH059637">
    <property type="protein sequence ID" value="AWD92519.1"/>
    <property type="molecule type" value="Genomic_DNA"/>
</dbReference>
<evidence type="ECO:0000313" key="3">
    <source>
        <dbReference type="EMBL" id="AWD92519.1"/>
    </source>
</evidence>
<feature type="compositionally biased region" description="Low complexity" evidence="2">
    <location>
        <begin position="179"/>
        <end position="195"/>
    </location>
</feature>
<dbReference type="Pfam" id="PF24072">
    <property type="entry name" value="T7_gp14"/>
    <property type="match status" value="1"/>
</dbReference>
<feature type="region of interest" description="Disordered" evidence="2">
    <location>
        <begin position="172"/>
        <end position="204"/>
    </location>
</feature>
<keyword evidence="4" id="KW-1185">Reference proteome</keyword>
<evidence type="ECO:0000313" key="4">
    <source>
        <dbReference type="Proteomes" id="UP000246166"/>
    </source>
</evidence>
<dbReference type="RefSeq" id="YP_009801100.1">
    <property type="nucleotide sequence ID" value="NC_047963.1"/>
</dbReference>
<keyword evidence="1" id="KW-1043">Host membrane</keyword>
<sequence>MVAIPIAMMAVSAISGNQQQAKAIGQANTQSRQQAIEMLKQSNIQNADAKLEQKQQLEEASSELTSQNMQKVQALGTIRAAIGESMLSGKSFDRVANIEEGKFTREANMVTDNYRRDYANLFAQQVGNTQSTAGKIKLMQQGEGKMKSGLQQVLDPLSLATSSTANAYMNGAFDSKTPAAGKSGGASISAAKGTSLPSGIQGGK</sequence>
<dbReference type="HAMAP" id="MF_04118">
    <property type="entry name" value="GP14_T7"/>
    <property type="match status" value="1"/>
</dbReference>
<keyword evidence="1" id="KW-1244">Viral short tail ejection system</keyword>
<dbReference type="InterPro" id="IPR038996">
    <property type="entry name" value="Gp14"/>
</dbReference>
<dbReference type="GO" id="GO:0044423">
    <property type="term" value="C:virion component"/>
    <property type="evidence" value="ECO:0007669"/>
    <property type="project" value="UniProtKB-UniRule"/>
</dbReference>
<keyword evidence="1" id="KW-1160">Virus entry into host cell</keyword>
<keyword evidence="1" id="KW-1171">Viral genome ejection through host cell envelope</keyword>
<dbReference type="GO" id="GO:0099002">
    <property type="term" value="P:symbiont genome ejection through host cell envelope, short tail mechanism"/>
    <property type="evidence" value="ECO:0007669"/>
    <property type="project" value="UniProtKB-UniRule"/>
</dbReference>
<comment type="function">
    <text evidence="1">Component of the cylindrical core that assembles on the inner surface of the capsid during capsid formation and plays a role in viral DNA ejection into the host cell. The inner core is composed of stacked rings of gp14, gp15 and gp16 proteins. Following binding to the host cell surface, the internal core is disassembled and gp14 is ejected along with gp15 and gp16 into the infected cell. May form a simple channel spanning the outer membrane.</text>
</comment>
<keyword evidence="1" id="KW-0472">Membrane</keyword>
<comment type="subunit">
    <text evidence="1">Interacts with the portal protein. Interacts with gp15.</text>
</comment>
<keyword evidence="1" id="KW-1162">Viral penetration into host cytoplasm</keyword>
<organism evidence="3 4">
    <name type="scientific">Pectobacterium phage Jarilo</name>
    <dbReference type="NCBI Taxonomy" id="2163634"/>
    <lineage>
        <taxon>Viruses</taxon>
        <taxon>Duplodnaviria</taxon>
        <taxon>Heunggongvirae</taxon>
        <taxon>Uroviricota</taxon>
        <taxon>Caudoviricetes</taxon>
        <taxon>Autographivirales</taxon>
        <taxon>Autotranscriptaviridae</taxon>
        <taxon>Studiervirinae</taxon>
        <taxon>Jarilovirus</taxon>
        <taxon>Jarilovirus jarilo</taxon>
    </lineage>
</organism>
<dbReference type="Proteomes" id="UP000246166">
    <property type="component" value="Segment"/>
</dbReference>
<dbReference type="KEGG" id="vg:54991608"/>
<proteinExistence type="inferred from homology"/>
<reference evidence="4" key="1">
    <citation type="submission" date="2018-03" db="EMBL/GenBank/DDBJ databases">
        <title>Phage therapy in agriculture - a green tech approach to combat plant pathogenic bacteria.</title>
        <authorList>
            <person name="Carstens A.B."/>
            <person name="Djurhuus A.M."/>
            <person name="Hansen L.H."/>
        </authorList>
    </citation>
    <scope>NUCLEOTIDE SEQUENCE [LARGE SCALE GENOMIC DNA]</scope>
</reference>
<comment type="subcellular location">
    <subcellularLocation>
        <location evidence="1">Virion</location>
    </subcellularLocation>
    <subcellularLocation>
        <location evidence="1">Host cell outer membrane</location>
    </subcellularLocation>
</comment>
<keyword evidence="1" id="KW-0946">Virion</keyword>
<name>A0A2S1GT51_9CAUD</name>
<dbReference type="GO" id="GO:0020002">
    <property type="term" value="C:host cell plasma membrane"/>
    <property type="evidence" value="ECO:0007669"/>
    <property type="project" value="UniProtKB-SubCell"/>
</dbReference>
<accession>A0A2S1GT51</accession>
<evidence type="ECO:0000256" key="2">
    <source>
        <dbReference type="SAM" id="MobiDB-lite"/>
    </source>
</evidence>
<evidence type="ECO:0000256" key="1">
    <source>
        <dbReference type="HAMAP-Rule" id="MF_04118"/>
    </source>
</evidence>
<comment type="similarity">
    <text evidence="1">Belongs to the T7virus internal virion protein gp14 family.</text>
</comment>
<dbReference type="GeneID" id="54991608"/>